<protein>
    <submittedName>
        <fullName evidence="1">Uncharacterized protein</fullName>
    </submittedName>
</protein>
<dbReference type="Proteomes" id="UP000316083">
    <property type="component" value="Unassembled WGS sequence"/>
</dbReference>
<evidence type="ECO:0000313" key="1">
    <source>
        <dbReference type="EMBL" id="TWA70120.1"/>
    </source>
</evidence>
<gene>
    <name evidence="1" type="ORF">FBZ82_104280</name>
</gene>
<organism evidence="1 2">
    <name type="scientific">Azospirillum brasilense</name>
    <dbReference type="NCBI Taxonomy" id="192"/>
    <lineage>
        <taxon>Bacteria</taxon>
        <taxon>Pseudomonadati</taxon>
        <taxon>Pseudomonadota</taxon>
        <taxon>Alphaproteobacteria</taxon>
        <taxon>Rhodospirillales</taxon>
        <taxon>Azospirillaceae</taxon>
        <taxon>Azospirillum</taxon>
    </lineage>
</organism>
<comment type="caution">
    <text evidence="1">The sequence shown here is derived from an EMBL/GenBank/DDBJ whole genome shotgun (WGS) entry which is preliminary data.</text>
</comment>
<proteinExistence type="predicted"/>
<reference evidence="1 2" key="1">
    <citation type="submission" date="2019-06" db="EMBL/GenBank/DDBJ databases">
        <title>Genomic Encyclopedia of Type Strains, Phase IV (KMG-V): Genome sequencing to study the core and pangenomes of soil and plant-associated prokaryotes.</title>
        <authorList>
            <person name="Whitman W."/>
        </authorList>
    </citation>
    <scope>NUCLEOTIDE SEQUENCE [LARGE SCALE GENOMIC DNA]</scope>
    <source>
        <strain evidence="1 2">BR 11796</strain>
    </source>
</reference>
<dbReference type="EMBL" id="VITF01000004">
    <property type="protein sequence ID" value="TWA70120.1"/>
    <property type="molecule type" value="Genomic_DNA"/>
</dbReference>
<dbReference type="AlphaFoldDB" id="A0A560BBU5"/>
<evidence type="ECO:0000313" key="2">
    <source>
        <dbReference type="Proteomes" id="UP000316083"/>
    </source>
</evidence>
<accession>A0A560BBU5</accession>
<sequence length="32" mass="3569">MPKDLQAFIQEPRKAVTTLKRSIVGTAKTAIR</sequence>
<name>A0A560BBU5_AZOBR</name>